<dbReference type="OrthoDB" id="1453741at2"/>
<proteinExistence type="predicted"/>
<evidence type="ECO:0000313" key="2">
    <source>
        <dbReference type="EMBL" id="RKF16292.1"/>
    </source>
</evidence>
<keyword evidence="3" id="KW-1185">Reference proteome</keyword>
<feature type="transmembrane region" description="Helical" evidence="1">
    <location>
        <begin position="131"/>
        <end position="152"/>
    </location>
</feature>
<keyword evidence="1" id="KW-1133">Transmembrane helix</keyword>
<dbReference type="AlphaFoldDB" id="A0A3A8BAP9"/>
<name>A0A3A8BAP9_9RHOB</name>
<feature type="transmembrane region" description="Helical" evidence="1">
    <location>
        <begin position="12"/>
        <end position="33"/>
    </location>
</feature>
<reference evidence="2 3" key="1">
    <citation type="submission" date="2018-09" db="EMBL/GenBank/DDBJ databases">
        <title>Roseovarius spongiae sp. nov., isolated from a marine sponge.</title>
        <authorList>
            <person name="Zhuang L."/>
            <person name="Luo L."/>
        </authorList>
    </citation>
    <scope>NUCLEOTIDE SEQUENCE [LARGE SCALE GENOMIC DNA]</scope>
    <source>
        <strain evidence="2 3">HN-E21</strain>
    </source>
</reference>
<gene>
    <name evidence="2" type="ORF">D6850_01645</name>
</gene>
<sequence length="154" mass="17488">MSYGGGHLVRDISFFVAILATAIALGGALAHAFEFFSKMRLSREDYFVVQTIYAGWNRLAYVLLLELLGIVALIVLYRKEPTVMWPAVAALAFLLASQAIFWIWTYPANIATNNWTQQPENWQELRQQWEYSHFAGAIFQGLTMTALIVGVLRR</sequence>
<organism evidence="2 3">
    <name type="scientific">Roseovarius spongiae</name>
    <dbReference type="NCBI Taxonomy" id="2320272"/>
    <lineage>
        <taxon>Bacteria</taxon>
        <taxon>Pseudomonadati</taxon>
        <taxon>Pseudomonadota</taxon>
        <taxon>Alphaproteobacteria</taxon>
        <taxon>Rhodobacterales</taxon>
        <taxon>Roseobacteraceae</taxon>
        <taxon>Roseovarius</taxon>
    </lineage>
</organism>
<protein>
    <submittedName>
        <fullName evidence="2">DUF1772 domain-containing protein</fullName>
    </submittedName>
</protein>
<feature type="transmembrane region" description="Helical" evidence="1">
    <location>
        <begin position="83"/>
        <end position="104"/>
    </location>
</feature>
<evidence type="ECO:0000313" key="3">
    <source>
        <dbReference type="Proteomes" id="UP000281128"/>
    </source>
</evidence>
<keyword evidence="1" id="KW-0472">Membrane</keyword>
<dbReference type="RefSeq" id="WP_121163289.1">
    <property type="nucleotide sequence ID" value="NZ_RAPE01000001.1"/>
</dbReference>
<dbReference type="EMBL" id="RAPE01000001">
    <property type="protein sequence ID" value="RKF16292.1"/>
    <property type="molecule type" value="Genomic_DNA"/>
</dbReference>
<dbReference type="Proteomes" id="UP000281128">
    <property type="component" value="Unassembled WGS sequence"/>
</dbReference>
<feature type="transmembrane region" description="Helical" evidence="1">
    <location>
        <begin position="53"/>
        <end position="76"/>
    </location>
</feature>
<comment type="caution">
    <text evidence="2">The sequence shown here is derived from an EMBL/GenBank/DDBJ whole genome shotgun (WGS) entry which is preliminary data.</text>
</comment>
<accession>A0A3A8BAP9</accession>
<keyword evidence="1" id="KW-0812">Transmembrane</keyword>
<evidence type="ECO:0000256" key="1">
    <source>
        <dbReference type="SAM" id="Phobius"/>
    </source>
</evidence>